<dbReference type="EMBL" id="CSTE01000004">
    <property type="protein sequence ID" value="CQR52451.1"/>
    <property type="molecule type" value="Genomic_DNA"/>
</dbReference>
<dbReference type="OrthoDB" id="18709at2157"/>
<keyword evidence="2" id="KW-0456">Lyase</keyword>
<evidence type="ECO:0000256" key="1">
    <source>
        <dbReference type="ARBA" id="ARBA00022723"/>
    </source>
</evidence>
<evidence type="ECO:0000256" key="3">
    <source>
        <dbReference type="SAM" id="MobiDB-lite"/>
    </source>
</evidence>
<dbReference type="AlphaFoldDB" id="A0A0D6JUU7"/>
<dbReference type="SMART" id="SM01007">
    <property type="entry name" value="Aldolase_II"/>
    <property type="match status" value="2"/>
</dbReference>
<dbReference type="InterPro" id="IPR036409">
    <property type="entry name" value="Aldolase_II/adducin_N_sf"/>
</dbReference>
<dbReference type="InterPro" id="IPR050197">
    <property type="entry name" value="Aldolase_class_II_sugar_metab"/>
</dbReference>
<evidence type="ECO:0000259" key="4">
    <source>
        <dbReference type="SMART" id="SM01007"/>
    </source>
</evidence>
<reference evidence="6" key="1">
    <citation type="submission" date="2015-03" db="EMBL/GenBank/DDBJ databases">
        <authorList>
            <person name="Urmite Genomes"/>
        </authorList>
    </citation>
    <scope>NUCLEOTIDE SEQUENCE [LARGE SCALE GENOMIC DNA]</scope>
    <source>
        <strain evidence="6">Arc-Hr</strain>
    </source>
</reference>
<dbReference type="Proteomes" id="UP000198902">
    <property type="component" value="Unassembled WGS sequence"/>
</dbReference>
<dbReference type="RefSeq" id="WP_089780603.1">
    <property type="nucleotide sequence ID" value="NZ_CABLRR010000004.1"/>
</dbReference>
<dbReference type="PANTHER" id="PTHR22789">
    <property type="entry name" value="FUCULOSE PHOSPHATE ALDOLASE"/>
    <property type="match status" value="1"/>
</dbReference>
<dbReference type="GO" id="GO:0016832">
    <property type="term" value="F:aldehyde-lyase activity"/>
    <property type="evidence" value="ECO:0007669"/>
    <property type="project" value="TreeGrafter"/>
</dbReference>
<dbReference type="InterPro" id="IPR001303">
    <property type="entry name" value="Aldolase_II/adducin_N"/>
</dbReference>
<dbReference type="PANTHER" id="PTHR22789:SF0">
    <property type="entry name" value="3-OXO-TETRONATE 4-PHOSPHATE DECARBOXYLASE-RELATED"/>
    <property type="match status" value="1"/>
</dbReference>
<accession>A0A0D6JUU7</accession>
<dbReference type="Pfam" id="PF00596">
    <property type="entry name" value="Aldolase_II"/>
    <property type="match status" value="2"/>
</dbReference>
<gene>
    <name evidence="5" type="primary">fucA</name>
    <name evidence="5" type="ORF">BN996_03143</name>
</gene>
<feature type="region of interest" description="Disordered" evidence="3">
    <location>
        <begin position="212"/>
        <end position="232"/>
    </location>
</feature>
<dbReference type="SUPFAM" id="SSF53639">
    <property type="entry name" value="AraD/HMP-PK domain-like"/>
    <property type="match status" value="2"/>
</dbReference>
<feature type="domain" description="Class II aldolase/adducin N-terminal" evidence="4">
    <location>
        <begin position="8"/>
        <end position="184"/>
    </location>
</feature>
<dbReference type="GO" id="GO:0005829">
    <property type="term" value="C:cytosol"/>
    <property type="evidence" value="ECO:0007669"/>
    <property type="project" value="TreeGrafter"/>
</dbReference>
<dbReference type="GO" id="GO:0046872">
    <property type="term" value="F:metal ion binding"/>
    <property type="evidence" value="ECO:0007669"/>
    <property type="project" value="UniProtKB-KW"/>
</dbReference>
<dbReference type="UniPathway" id="UPA00071"/>
<feature type="domain" description="Class II aldolase/adducin N-terminal" evidence="4">
    <location>
        <begin position="242"/>
        <end position="417"/>
    </location>
</feature>
<evidence type="ECO:0000256" key="2">
    <source>
        <dbReference type="ARBA" id="ARBA00023239"/>
    </source>
</evidence>
<dbReference type="Gene3D" id="3.40.225.10">
    <property type="entry name" value="Class II aldolase/adducin N-terminal domain"/>
    <property type="match status" value="2"/>
</dbReference>
<evidence type="ECO:0000313" key="6">
    <source>
        <dbReference type="Proteomes" id="UP000198902"/>
    </source>
</evidence>
<name>A0A0D6JUU7_9EURY</name>
<protein>
    <submittedName>
        <fullName evidence="5">L-fuculose phosphate aldolase</fullName>
    </submittedName>
</protein>
<proteinExistence type="predicted"/>
<evidence type="ECO:0000313" key="5">
    <source>
        <dbReference type="EMBL" id="CQR52451.1"/>
    </source>
</evidence>
<keyword evidence="6" id="KW-1185">Reference proteome</keyword>
<keyword evidence="1" id="KW-0479">Metal-binding</keyword>
<organism evidence="5 6">
    <name type="scientific">Haloferax massiliensis</name>
    <dbReference type="NCBI Taxonomy" id="1476858"/>
    <lineage>
        <taxon>Archaea</taxon>
        <taxon>Methanobacteriati</taxon>
        <taxon>Methanobacteriota</taxon>
        <taxon>Stenosarchaea group</taxon>
        <taxon>Halobacteria</taxon>
        <taxon>Halobacteriales</taxon>
        <taxon>Haloferacaceae</taxon>
        <taxon>Haloferax</taxon>
    </lineage>
</organism>
<dbReference type="GO" id="GO:0019323">
    <property type="term" value="P:pentose catabolic process"/>
    <property type="evidence" value="ECO:0007669"/>
    <property type="project" value="TreeGrafter"/>
</dbReference>
<sequence length="447" mass="47986">MTVNEPQRLVSTLGKRMLADGLTKGTGGNVSVRADDGTVAISPSGMPYDEIEPEDVPILDIDGERVAGDRKPSSEFRMHTDVLRQREDVGAVVHNHSPYASTFASIDEPVGPSHYLIAFIGDEIPVASYETYGTAELADVAVETLGDDYNACLLENHGVLATGATAEEAYEVALMVEYCARIHYQARSVGEPSLLPDEEIDTLLDRFADYGQTQSADEDGSEPTGDDRVPADRLSDLASHRSAVSEFGREMLHQGLTEGTGGNISAQADDLVAISPSGMPYDEIEPEDVPVVTLDGEWVAGDRKPSSEVRMHAGILRERDDAGAVVHNHSPYASTFASLGEPIPASHYLIAFAGDEIPVAGYETYGTQGLADLALEALGDDYNACLLENHGVVAVGDSVAEAYEVALMVEYCARIHYQALNIGEPSLLPGEEIDTLLDRFADYGQDH</sequence>